<dbReference type="InterPro" id="IPR043502">
    <property type="entry name" value="DNA/RNA_pol_sf"/>
</dbReference>
<name>Q8T5G5_SCHJA</name>
<dbReference type="Gene3D" id="3.60.10.10">
    <property type="entry name" value="Endonuclease/exonuclease/phosphatase"/>
    <property type="match status" value="1"/>
</dbReference>
<reference evidence="2" key="2">
    <citation type="journal article" date="2005" name="BMC Genomics">
        <title>Characterization of SR3 reveals abundance of non-LTR retrotransposons of the RTE clade in the genome of the human blood fluke, Schistosoma mansoni.</title>
        <authorList>
            <person name="Laha T."/>
            <person name="Kaewkai N."/>
            <person name="Loukas A."/>
            <person name="Brindley P.J."/>
        </authorList>
    </citation>
    <scope>NUCLEOTIDE SEQUENCE</scope>
</reference>
<dbReference type="SUPFAM" id="SSF56672">
    <property type="entry name" value="DNA/RNA polymerases"/>
    <property type="match status" value="1"/>
</dbReference>
<dbReference type="InterPro" id="IPR036691">
    <property type="entry name" value="Endo/exonu/phosph_ase_sf"/>
</dbReference>
<dbReference type="EMBL" id="AY027869">
    <property type="protein sequence ID" value="AAK14815.1"/>
    <property type="molecule type" value="Genomic_DNA"/>
</dbReference>
<sequence length="1091" mass="124066">MTNTSPVSFSGISTSNILSWCGQPGSDNRPHTSNSIQIHLVRGQIPPSTLNNSLITMPNPSNIILSPCVSNAIGLSSRNVIPGVLKLRTKLYIGAFNVRTLYQVGQQASLATTLESRSIDICCISETRIQDPSTVIRLTSPCENKEPAQFTLRVSGDPTATTRGLAGVGIALSLKAEQALLDWIPIDSRLCAVRLNGTVRTRKDRDTRRCLFVVSAYAPTDCSSDEMKDEFYRKLYDLLCKAKRTDVVIVAGDFNAQVGRLEETERHLGGSYGVEAQRTDNGDRLLQLCSDKRLFLASTNFKHKERHRLTWRPPKSTQRWTQIDHIAISHRWRGSIEDCRSFWSTCLDSDHALVRARISLRLTGRKRSTTRIPHRVQFNDEKVKNTFQEQLKNQLVNGVNCSQPELAWNDIQKAVERAVISTNKLDLKVRKTQWISAASTELIDPRQHIPSGSEHDEQRRQLRHKLIKSLRNDREQWWVAKAKEMEKAAAIGNSRQLFRLIKETGIRNPTVSETISEKDGSIIHCQSRRLDRWAEHFREQFNWPTASSLLPTIPKQSEWQINIGPPSLSEVVKAIGNLKRGRAAGPDGLTPEIFKEGGPVLAARLTEILARIWELDVIPSDWSRTLTIPVFKKGQKSSCDNYRGISLTNIVSKILASIILRRLTKAHEEQTRENQGGFRPGRGCIDQIFTLRQVLEHRHTFRRPTIAVFLDLKAAFDSIDRKVMWQCLSLKGVPEKYINLIQALYSNTTCRVRAYGRLSSELTTSSGVRQACPLSPFLFNFIIDILLELTLSSSDFPGVDLFPGDKLTDLEYADDIVLLSEDADKMQDFLTTLNMNVSMLGMRFSPSKCKMLLQDWLNSAPKLVIGRETIECVNRFTYLGSLISPNGLVSDEISARIHKARSAFANLRHLWRRRDIRLMTKGRVYCAAVRSVLPYGCETWPLRVEDIRRILVFDHRCLRNIARVCWDNRVSNAWVRNRVLGKYGKSIDEVVNLHRLRWLGHVLRMPDHRLPRRAMLSVVGVGWKKARGGQTKTWHQSMKSLTIGLSHVNRCRLPGWGPHDDRNKWLETLGDMAQNRLQWRRCIHSLSSSEF</sequence>
<feature type="domain" description="Reverse transcriptase" evidence="1">
    <location>
        <begin position="611"/>
        <end position="883"/>
    </location>
</feature>
<dbReference type="InterPro" id="IPR000477">
    <property type="entry name" value="RT_dom"/>
</dbReference>
<dbReference type="PANTHER" id="PTHR47027:SF20">
    <property type="entry name" value="REVERSE TRANSCRIPTASE-LIKE PROTEIN WITH RNA-DIRECTED DNA POLYMERASE DOMAIN"/>
    <property type="match status" value="1"/>
</dbReference>
<evidence type="ECO:0000259" key="1">
    <source>
        <dbReference type="PROSITE" id="PS50878"/>
    </source>
</evidence>
<protein>
    <submittedName>
        <fullName evidence="2">Polyprotein</fullName>
    </submittedName>
</protein>
<evidence type="ECO:0000313" key="2">
    <source>
        <dbReference type="EMBL" id="AAK14815.1"/>
    </source>
</evidence>
<proteinExistence type="predicted"/>
<accession>Q8T5G5</accession>
<dbReference type="CDD" id="cd09076">
    <property type="entry name" value="L1-EN"/>
    <property type="match status" value="1"/>
</dbReference>
<dbReference type="PROSITE" id="PS50878">
    <property type="entry name" value="RT_POL"/>
    <property type="match status" value="1"/>
</dbReference>
<dbReference type="Pfam" id="PF00078">
    <property type="entry name" value="RVT_1"/>
    <property type="match status" value="1"/>
</dbReference>
<dbReference type="SUPFAM" id="SSF56219">
    <property type="entry name" value="DNase I-like"/>
    <property type="match status" value="1"/>
</dbReference>
<dbReference type="InterPro" id="IPR005135">
    <property type="entry name" value="Endo/exonuclease/phosphatase"/>
</dbReference>
<dbReference type="PANTHER" id="PTHR47027">
    <property type="entry name" value="REVERSE TRANSCRIPTASE DOMAIN-CONTAINING PROTEIN"/>
    <property type="match status" value="1"/>
</dbReference>
<organism evidence="2">
    <name type="scientific">Schistosoma japonicum</name>
    <name type="common">Blood fluke</name>
    <dbReference type="NCBI Taxonomy" id="6182"/>
    <lineage>
        <taxon>Eukaryota</taxon>
        <taxon>Metazoa</taxon>
        <taxon>Spiralia</taxon>
        <taxon>Lophotrochozoa</taxon>
        <taxon>Platyhelminthes</taxon>
        <taxon>Trematoda</taxon>
        <taxon>Digenea</taxon>
        <taxon>Strigeidida</taxon>
        <taxon>Schistosomatoidea</taxon>
        <taxon>Schistosomatidae</taxon>
        <taxon>Schistosoma</taxon>
    </lineage>
</organism>
<dbReference type="AlphaFoldDB" id="Q8T5G5"/>
<reference evidence="2" key="1">
    <citation type="journal article" date="2002" name="Int. J. Parasitol.">
        <title>Reverse transcriptase activity and untranslated region sharing of a new RTE-like, non-long terminal repeat retrotransposon from the human blood fluke, Schistosoma japonicum.</title>
        <authorList>
            <person name="Laha T."/>
            <person name="Brindley P.J."/>
            <person name="Smout M.J."/>
            <person name="Verity C.K."/>
            <person name="McManus D.P."/>
            <person name="Loukas A."/>
        </authorList>
    </citation>
    <scope>NUCLEOTIDE SEQUENCE</scope>
</reference>
<dbReference type="CDD" id="cd01650">
    <property type="entry name" value="RT_nLTR_like"/>
    <property type="match status" value="1"/>
</dbReference>
<dbReference type="Pfam" id="PF03372">
    <property type="entry name" value="Exo_endo_phos"/>
    <property type="match status" value="1"/>
</dbReference>